<dbReference type="OrthoDB" id="127816at2759"/>
<keyword evidence="3" id="KW-1185">Reference proteome</keyword>
<name>A0A225WW77_9STRA</name>
<evidence type="ECO:0000313" key="3">
    <source>
        <dbReference type="Proteomes" id="UP000198211"/>
    </source>
</evidence>
<feature type="region of interest" description="Disordered" evidence="1">
    <location>
        <begin position="1"/>
        <end position="43"/>
    </location>
</feature>
<feature type="compositionally biased region" description="Basic and acidic residues" evidence="1">
    <location>
        <begin position="28"/>
        <end position="43"/>
    </location>
</feature>
<evidence type="ECO:0000256" key="1">
    <source>
        <dbReference type="SAM" id="MobiDB-lite"/>
    </source>
</evidence>
<comment type="caution">
    <text evidence="2">The sequence shown here is derived from an EMBL/GenBank/DDBJ whole genome shotgun (WGS) entry which is preliminary data.</text>
</comment>
<reference evidence="3" key="1">
    <citation type="submission" date="2017-03" db="EMBL/GenBank/DDBJ databases">
        <title>Phytopthora megakarya and P. palmivora, two closely related causual agents of cacao black pod achieved similar genome size and gene model numbers by different mechanisms.</title>
        <authorList>
            <person name="Ali S."/>
            <person name="Shao J."/>
            <person name="Larry D.J."/>
            <person name="Kronmiller B."/>
            <person name="Shen D."/>
            <person name="Strem M.D."/>
            <person name="Melnick R.L."/>
            <person name="Guiltinan M.J."/>
            <person name="Tyler B.M."/>
            <person name="Meinhardt L.W."/>
            <person name="Bailey B.A."/>
        </authorList>
    </citation>
    <scope>NUCLEOTIDE SEQUENCE [LARGE SCALE GENOMIC DNA]</scope>
    <source>
        <strain evidence="3">zdho120</strain>
    </source>
</reference>
<dbReference type="AlphaFoldDB" id="A0A225WW77"/>
<dbReference type="EMBL" id="NBNE01000175">
    <property type="protein sequence ID" value="OWZ21935.1"/>
    <property type="molecule type" value="Genomic_DNA"/>
</dbReference>
<sequence length="188" mass="21258">MAQHTTSQNSKNKFKKGGSGKKALQKKKGNEEQKSDNSEKEAKRVNFVWAGELGDCDSSPVPMRMVKSNSKDSTVAPVHDWMLDSGAGLIRLDVQCGKFLDLPAVRYAPGGSVNLISQRLLEKEDWKPLYSDTDDEHFRCKYFDKDETRLEFKKKEDGFYWMKASPQLKASMMVARAVGTLEDNLVMK</sequence>
<dbReference type="Proteomes" id="UP000198211">
    <property type="component" value="Unassembled WGS sequence"/>
</dbReference>
<gene>
    <name evidence="2" type="ORF">PHMEG_0003424</name>
</gene>
<evidence type="ECO:0000313" key="2">
    <source>
        <dbReference type="EMBL" id="OWZ21935.1"/>
    </source>
</evidence>
<proteinExistence type="predicted"/>
<feature type="compositionally biased region" description="Basic residues" evidence="1">
    <location>
        <begin position="12"/>
        <end position="27"/>
    </location>
</feature>
<organism evidence="2 3">
    <name type="scientific">Phytophthora megakarya</name>
    <dbReference type="NCBI Taxonomy" id="4795"/>
    <lineage>
        <taxon>Eukaryota</taxon>
        <taxon>Sar</taxon>
        <taxon>Stramenopiles</taxon>
        <taxon>Oomycota</taxon>
        <taxon>Peronosporomycetes</taxon>
        <taxon>Peronosporales</taxon>
        <taxon>Peronosporaceae</taxon>
        <taxon>Phytophthora</taxon>
    </lineage>
</organism>
<accession>A0A225WW77</accession>
<protein>
    <submittedName>
        <fullName evidence="2">Uncharacterized protein</fullName>
    </submittedName>
</protein>